<dbReference type="CDD" id="cd17906">
    <property type="entry name" value="CheX"/>
    <property type="match status" value="1"/>
</dbReference>
<reference evidence="3 4" key="1">
    <citation type="submission" date="2016-10" db="EMBL/GenBank/DDBJ databases">
        <authorList>
            <person name="de Groot N.N."/>
        </authorList>
    </citation>
    <scope>NUCLEOTIDE SEQUENCE [LARGE SCALE GENOMIC DNA]</scope>
    <source>
        <strain evidence="3 4">ASO4-2</strain>
    </source>
</reference>
<dbReference type="PANTHER" id="PTHR39452">
    <property type="entry name" value="CHEY-P PHOSPHATASE CHEX"/>
    <property type="match status" value="1"/>
</dbReference>
<sequence length="152" mass="16220">MSIEIAKSFTRATSEVLTTMAMITPVPGKPYVKKDSMAKGDVTGVIGLTGDKIGTISVTFTQKCALAVVKNMLGDDIQDVITDTKDAVGEITNMISGKTRQLLAESGLTILSATPTVIMGKGHTIHHISSEPIMAIPFTTEHGEFTVEFCFQ</sequence>
<evidence type="ECO:0000256" key="1">
    <source>
        <dbReference type="ARBA" id="ARBA00022500"/>
    </source>
</evidence>
<dbReference type="SUPFAM" id="SSF103039">
    <property type="entry name" value="CheC-like"/>
    <property type="match status" value="1"/>
</dbReference>
<name>A0A1G6A1C2_9BACT</name>
<evidence type="ECO:0000259" key="2">
    <source>
        <dbReference type="Pfam" id="PF13690"/>
    </source>
</evidence>
<dbReference type="STRING" id="617002.SAMN05660653_00069"/>
<proteinExistence type="predicted"/>
<feature type="domain" description="Chemotaxis phosphatase CheX-like" evidence="2">
    <location>
        <begin position="42"/>
        <end position="139"/>
    </location>
</feature>
<dbReference type="InterPro" id="IPR028976">
    <property type="entry name" value="CheC-like_sf"/>
</dbReference>
<dbReference type="AlphaFoldDB" id="A0A1G6A1C2"/>
<dbReference type="PANTHER" id="PTHR39452:SF1">
    <property type="entry name" value="CHEY-P PHOSPHATASE CHEX"/>
    <property type="match status" value="1"/>
</dbReference>
<dbReference type="Gene3D" id="3.40.1550.10">
    <property type="entry name" value="CheC-like"/>
    <property type="match status" value="1"/>
</dbReference>
<dbReference type="Pfam" id="PF13690">
    <property type="entry name" value="CheX"/>
    <property type="match status" value="1"/>
</dbReference>
<dbReference type="InterPro" id="IPR028051">
    <property type="entry name" value="CheX-like_dom"/>
</dbReference>
<accession>A0A1G6A1C2</accession>
<dbReference type="RefSeq" id="WP_092116071.1">
    <property type="nucleotide sequence ID" value="NZ_FMXO01000001.1"/>
</dbReference>
<gene>
    <name evidence="3" type="ORF">SAMN05660653_00069</name>
</gene>
<dbReference type="EMBL" id="FMXO01000001">
    <property type="protein sequence ID" value="SDB02241.1"/>
    <property type="molecule type" value="Genomic_DNA"/>
</dbReference>
<evidence type="ECO:0000313" key="4">
    <source>
        <dbReference type="Proteomes" id="UP000198771"/>
    </source>
</evidence>
<dbReference type="OrthoDB" id="9790435at2"/>
<dbReference type="GO" id="GO:0006935">
    <property type="term" value="P:chemotaxis"/>
    <property type="evidence" value="ECO:0007669"/>
    <property type="project" value="UniProtKB-KW"/>
</dbReference>
<evidence type="ECO:0000313" key="3">
    <source>
        <dbReference type="EMBL" id="SDB02241.1"/>
    </source>
</evidence>
<dbReference type="Proteomes" id="UP000198771">
    <property type="component" value="Unassembled WGS sequence"/>
</dbReference>
<keyword evidence="4" id="KW-1185">Reference proteome</keyword>
<organism evidence="3 4">
    <name type="scientific">Desulfonatronum thiosulfatophilum</name>
    <dbReference type="NCBI Taxonomy" id="617002"/>
    <lineage>
        <taxon>Bacteria</taxon>
        <taxon>Pseudomonadati</taxon>
        <taxon>Thermodesulfobacteriota</taxon>
        <taxon>Desulfovibrionia</taxon>
        <taxon>Desulfovibrionales</taxon>
        <taxon>Desulfonatronaceae</taxon>
        <taxon>Desulfonatronum</taxon>
    </lineage>
</organism>
<protein>
    <submittedName>
        <fullName evidence="3">Chemotaxis protein CheX</fullName>
    </submittedName>
</protein>
<dbReference type="InterPro" id="IPR038756">
    <property type="entry name" value="CheX-like"/>
</dbReference>
<keyword evidence="1" id="KW-0145">Chemotaxis</keyword>